<dbReference type="InterPro" id="IPR018878">
    <property type="entry name" value="ORF6C_dom"/>
</dbReference>
<keyword evidence="3" id="KW-1185">Reference proteome</keyword>
<protein>
    <recommendedName>
        <fullName evidence="1">ORF6C domain-containing protein</fullName>
    </recommendedName>
</protein>
<feature type="domain" description="ORF6C" evidence="1">
    <location>
        <begin position="22"/>
        <end position="131"/>
    </location>
</feature>
<dbReference type="Proteomes" id="UP000371977">
    <property type="component" value="Unassembled WGS sequence"/>
</dbReference>
<evidence type="ECO:0000313" key="2">
    <source>
        <dbReference type="EMBL" id="TYC48374.1"/>
    </source>
</evidence>
<dbReference type="EMBL" id="SDGZ01000021">
    <property type="protein sequence ID" value="TYC48374.1"/>
    <property type="molecule type" value="Genomic_DNA"/>
</dbReference>
<evidence type="ECO:0000313" key="3">
    <source>
        <dbReference type="Proteomes" id="UP000371977"/>
    </source>
</evidence>
<comment type="caution">
    <text evidence="2">The sequence shown here is derived from an EMBL/GenBank/DDBJ whole genome shotgun (WGS) entry which is preliminary data.</text>
</comment>
<evidence type="ECO:0000259" key="1">
    <source>
        <dbReference type="Pfam" id="PF10552"/>
    </source>
</evidence>
<feature type="non-terminal residue" evidence="2">
    <location>
        <position position="1"/>
    </location>
</feature>
<accession>A0A6C2C3B7</accession>
<dbReference type="AlphaFoldDB" id="A0A6C2C3B7"/>
<sequence length="145" mass="17358">RKYFIEVEKQANQPQKATPMLALKQTFEVLENHDERLDSLEEFKQDYEENRPIDGEMPLALEKARKRRVMEIVGGKGTKAYEEFYTDILRNKVFRDYSDRFMVARYRDTKVKDFHDALAFLEDWEPSKETRYAVEYANMQTTLDV</sequence>
<dbReference type="Pfam" id="PF10552">
    <property type="entry name" value="ORF6C"/>
    <property type="match status" value="1"/>
</dbReference>
<organism evidence="2 3">
    <name type="scientific">Weissella muntiaci</name>
    <dbReference type="NCBI Taxonomy" id="2508881"/>
    <lineage>
        <taxon>Bacteria</taxon>
        <taxon>Bacillati</taxon>
        <taxon>Bacillota</taxon>
        <taxon>Bacilli</taxon>
        <taxon>Lactobacillales</taxon>
        <taxon>Lactobacillaceae</taxon>
        <taxon>Weissella</taxon>
    </lineage>
</organism>
<dbReference type="RefSeq" id="WP_187387605.1">
    <property type="nucleotide sequence ID" value="NZ_SDGZ01000021.1"/>
</dbReference>
<name>A0A6C2C3B7_9LACO</name>
<proteinExistence type="predicted"/>
<gene>
    <name evidence="2" type="ORF">ESZ50_09015</name>
</gene>
<reference evidence="2 3" key="1">
    <citation type="submission" date="2019-01" db="EMBL/GenBank/DDBJ databases">
        <title>Weissella sp. nov., a novel lactic acid bacterium isolated from animal feces.</title>
        <authorList>
            <person name="Wang L.-T."/>
        </authorList>
    </citation>
    <scope>NUCLEOTIDE SEQUENCE [LARGE SCALE GENOMIC DNA]</scope>
    <source>
        <strain evidence="2 3">8H-2</strain>
    </source>
</reference>